<dbReference type="InterPro" id="IPR010585">
    <property type="entry name" value="DNA_repair_prot_XRCC4"/>
</dbReference>
<dbReference type="GO" id="GO:0032807">
    <property type="term" value="C:DNA ligase IV complex"/>
    <property type="evidence" value="ECO:0007669"/>
    <property type="project" value="TreeGrafter"/>
</dbReference>
<sequence>MTFHKALTKIRLQDQDDVFLVSEFEIGDKLVLKILNIKRSEIYIGQASDVELRSQAAKIRLTFNDYINKAIKALFGNLQSGTNFLYCLDKKDDKYTFKWKSIDLEETVINLGNVEMEKKEFVFVLTDILQSISSEMHMLNDKMRELELELNQSKNQTSETLKQLSFAIDIKESLEKEMYSKFVCVLNEKKRKIKQLQKKSYSCTNNKPEKKSRKSLEPVFSDTSDELDGLLDINKPGPSTTKEQKTLLFLDDNKAVIPTDRKRIRNRKIPISRKANMKDTLSSKNSSHDEEKIIEDSDKSDDSLLNYL</sequence>
<dbReference type="Gene3D" id="1.20.5.370">
    <property type="match status" value="1"/>
</dbReference>
<evidence type="ECO:0000256" key="2">
    <source>
        <dbReference type="ARBA" id="ARBA00022763"/>
    </source>
</evidence>
<evidence type="ECO:0000313" key="10">
    <source>
        <dbReference type="Proteomes" id="UP000887013"/>
    </source>
</evidence>
<evidence type="ECO:0008006" key="11">
    <source>
        <dbReference type="Google" id="ProtNLM"/>
    </source>
</evidence>
<keyword evidence="3" id="KW-0234">DNA repair</keyword>
<dbReference type="InterPro" id="IPR053961">
    <property type="entry name" value="XRCC4_N"/>
</dbReference>
<evidence type="ECO:0000256" key="5">
    <source>
        <dbReference type="SAM" id="Coils"/>
    </source>
</evidence>
<evidence type="ECO:0000256" key="6">
    <source>
        <dbReference type="SAM" id="MobiDB-lite"/>
    </source>
</evidence>
<evidence type="ECO:0000259" key="8">
    <source>
        <dbReference type="Pfam" id="PF21924"/>
    </source>
</evidence>
<dbReference type="AlphaFoldDB" id="A0A8X6P073"/>
<evidence type="ECO:0000259" key="7">
    <source>
        <dbReference type="Pfam" id="PF06632"/>
    </source>
</evidence>
<gene>
    <name evidence="9" type="primary">AVEN_144693_1</name>
    <name evidence="9" type="ORF">NPIL_642471</name>
</gene>
<evidence type="ECO:0000313" key="9">
    <source>
        <dbReference type="EMBL" id="GFT43795.1"/>
    </source>
</evidence>
<name>A0A8X6P073_NEPPI</name>
<feature type="coiled-coil region" evidence="5">
    <location>
        <begin position="129"/>
        <end position="163"/>
    </location>
</feature>
<keyword evidence="4" id="KW-0539">Nucleus</keyword>
<dbReference type="GO" id="GO:0006303">
    <property type="term" value="P:double-strand break repair via nonhomologous end joining"/>
    <property type="evidence" value="ECO:0007669"/>
    <property type="project" value="TreeGrafter"/>
</dbReference>
<dbReference type="GO" id="GO:0005958">
    <property type="term" value="C:DNA-dependent protein kinase-DNA ligase 4 complex"/>
    <property type="evidence" value="ECO:0007669"/>
    <property type="project" value="TreeGrafter"/>
</dbReference>
<evidence type="ECO:0000256" key="3">
    <source>
        <dbReference type="ARBA" id="ARBA00023204"/>
    </source>
</evidence>
<dbReference type="SUPFAM" id="SSF58022">
    <property type="entry name" value="XRCC4, C-terminal oligomerization domain"/>
    <property type="match status" value="1"/>
</dbReference>
<dbReference type="PANTHER" id="PTHR28559">
    <property type="entry name" value="DNA REPAIR PROTEIN XRCC4"/>
    <property type="match status" value="1"/>
</dbReference>
<dbReference type="GO" id="GO:0010165">
    <property type="term" value="P:response to X-ray"/>
    <property type="evidence" value="ECO:0007669"/>
    <property type="project" value="TreeGrafter"/>
</dbReference>
<comment type="subcellular location">
    <subcellularLocation>
        <location evidence="1">Nucleus</location>
    </subcellularLocation>
</comment>
<feature type="domain" description="XRCC4 N-terminal" evidence="7">
    <location>
        <begin position="32"/>
        <end position="116"/>
    </location>
</feature>
<dbReference type="EMBL" id="BMAW01064180">
    <property type="protein sequence ID" value="GFT43795.1"/>
    <property type="molecule type" value="Genomic_DNA"/>
</dbReference>
<accession>A0A8X6P073</accession>
<dbReference type="Pfam" id="PF06632">
    <property type="entry name" value="XRCC4"/>
    <property type="match status" value="1"/>
</dbReference>
<proteinExistence type="predicted"/>
<dbReference type="InterPro" id="IPR014751">
    <property type="entry name" value="XRCC4-like_C"/>
</dbReference>
<feature type="region of interest" description="Disordered" evidence="6">
    <location>
        <begin position="197"/>
        <end position="219"/>
    </location>
</feature>
<protein>
    <recommendedName>
        <fullName evidence="11">DNA repair protein XRCC4</fullName>
    </recommendedName>
</protein>
<keyword evidence="5" id="KW-0175">Coiled coil</keyword>
<dbReference type="Proteomes" id="UP000887013">
    <property type="component" value="Unassembled WGS sequence"/>
</dbReference>
<comment type="caution">
    <text evidence="9">The sequence shown here is derived from an EMBL/GenBank/DDBJ whole genome shotgun (WGS) entry which is preliminary data.</text>
</comment>
<dbReference type="OrthoDB" id="8064436at2759"/>
<keyword evidence="10" id="KW-1185">Reference proteome</keyword>
<dbReference type="Pfam" id="PF21924">
    <property type="entry name" value="XRCC4_CC"/>
    <property type="match status" value="1"/>
</dbReference>
<feature type="domain" description="XRCC4 coiled-coil" evidence="8">
    <location>
        <begin position="133"/>
        <end position="196"/>
    </location>
</feature>
<dbReference type="GO" id="GO:0006310">
    <property type="term" value="P:DNA recombination"/>
    <property type="evidence" value="ECO:0007669"/>
    <property type="project" value="InterPro"/>
</dbReference>
<dbReference type="InterPro" id="IPR038051">
    <property type="entry name" value="XRCC4-like_N_sf"/>
</dbReference>
<dbReference type="InterPro" id="IPR053962">
    <property type="entry name" value="XRCC4_CC"/>
</dbReference>
<feature type="compositionally biased region" description="Basic and acidic residues" evidence="6">
    <location>
        <begin position="286"/>
        <end position="302"/>
    </location>
</feature>
<organism evidence="9 10">
    <name type="scientific">Nephila pilipes</name>
    <name type="common">Giant wood spider</name>
    <name type="synonym">Nephila maculata</name>
    <dbReference type="NCBI Taxonomy" id="299642"/>
    <lineage>
        <taxon>Eukaryota</taxon>
        <taxon>Metazoa</taxon>
        <taxon>Ecdysozoa</taxon>
        <taxon>Arthropoda</taxon>
        <taxon>Chelicerata</taxon>
        <taxon>Arachnida</taxon>
        <taxon>Araneae</taxon>
        <taxon>Araneomorphae</taxon>
        <taxon>Entelegynae</taxon>
        <taxon>Araneoidea</taxon>
        <taxon>Nephilidae</taxon>
        <taxon>Nephila</taxon>
    </lineage>
</organism>
<reference evidence="9" key="1">
    <citation type="submission" date="2020-08" db="EMBL/GenBank/DDBJ databases">
        <title>Multicomponent nature underlies the extraordinary mechanical properties of spider dragline silk.</title>
        <authorList>
            <person name="Kono N."/>
            <person name="Nakamura H."/>
            <person name="Mori M."/>
            <person name="Yoshida Y."/>
            <person name="Ohtoshi R."/>
            <person name="Malay A.D."/>
            <person name="Moran D.A.P."/>
            <person name="Tomita M."/>
            <person name="Numata K."/>
            <person name="Arakawa K."/>
        </authorList>
    </citation>
    <scope>NUCLEOTIDE SEQUENCE</scope>
</reference>
<dbReference type="Gene3D" id="2.170.210.10">
    <property type="entry name" value="DNA double-strand break repair and VJ recombination XRCC4, N-terminal"/>
    <property type="match status" value="1"/>
</dbReference>
<evidence type="ECO:0000256" key="1">
    <source>
        <dbReference type="ARBA" id="ARBA00004123"/>
    </source>
</evidence>
<keyword evidence="2" id="KW-0227">DNA damage</keyword>
<feature type="region of interest" description="Disordered" evidence="6">
    <location>
        <begin position="264"/>
        <end position="308"/>
    </location>
</feature>
<dbReference type="PANTHER" id="PTHR28559:SF1">
    <property type="entry name" value="DNA REPAIR PROTEIN XRCC4"/>
    <property type="match status" value="1"/>
</dbReference>
<evidence type="ECO:0000256" key="4">
    <source>
        <dbReference type="ARBA" id="ARBA00023242"/>
    </source>
</evidence>
<dbReference type="GO" id="GO:0003677">
    <property type="term" value="F:DNA binding"/>
    <property type="evidence" value="ECO:0007669"/>
    <property type="project" value="InterPro"/>
</dbReference>